<dbReference type="RefSeq" id="XP_047759370.1">
    <property type="nucleotide sequence ID" value="XM_047907886.1"/>
</dbReference>
<dbReference type="PANTHER" id="PTHR36223:SF1">
    <property type="entry name" value="TRANSCRIPTION ELONGATION FACTOR EAF N-TERMINAL DOMAIN-CONTAINING PROTEIN"/>
    <property type="match status" value="1"/>
</dbReference>
<dbReference type="GeneID" id="71988616"/>
<feature type="region of interest" description="Disordered" evidence="1">
    <location>
        <begin position="369"/>
        <end position="413"/>
    </location>
</feature>
<dbReference type="KEGG" id="ffu:CLAFUR5_08738"/>
<dbReference type="Pfam" id="PF25534">
    <property type="entry name" value="DUF7918"/>
    <property type="match status" value="2"/>
</dbReference>
<name>A0A9Q8LCS7_PASFU</name>
<dbReference type="OMA" id="HARANPQ"/>
<gene>
    <name evidence="3" type="ORF">CLAFUR5_08738</name>
</gene>
<dbReference type="PANTHER" id="PTHR36223">
    <property type="entry name" value="BETA-LACTAMASE-TYPE TRANSPEPTIDASE FOLD DOMAIN CONTAINING PROTEIN"/>
    <property type="match status" value="1"/>
</dbReference>
<dbReference type="AlphaFoldDB" id="A0A9Q8LCS7"/>
<feature type="domain" description="DUF7918" evidence="2">
    <location>
        <begin position="162"/>
        <end position="260"/>
    </location>
</feature>
<dbReference type="InterPro" id="IPR057678">
    <property type="entry name" value="DUF7918"/>
</dbReference>
<evidence type="ECO:0000259" key="2">
    <source>
        <dbReference type="Pfam" id="PF25534"/>
    </source>
</evidence>
<dbReference type="OrthoDB" id="3364132at2759"/>
<protein>
    <recommendedName>
        <fullName evidence="2">DUF7918 domain-containing protein</fullName>
    </recommendedName>
</protein>
<feature type="compositionally biased region" description="Low complexity" evidence="1">
    <location>
        <begin position="388"/>
        <end position="405"/>
    </location>
</feature>
<reference evidence="3" key="2">
    <citation type="journal article" date="2022" name="Microb. Genom.">
        <title>A chromosome-scale genome assembly of the tomato pathogen Cladosporium fulvum reveals a compartmentalized genome architecture and the presence of a dispensable chromosome.</title>
        <authorList>
            <person name="Zaccaron A.Z."/>
            <person name="Chen L.H."/>
            <person name="Samaras A."/>
            <person name="Stergiopoulos I."/>
        </authorList>
    </citation>
    <scope>NUCLEOTIDE SEQUENCE</scope>
    <source>
        <strain evidence="3">Race5_Kim</strain>
    </source>
</reference>
<accession>A0A9Q8LCS7</accession>
<organism evidence="3 4">
    <name type="scientific">Passalora fulva</name>
    <name type="common">Tomato leaf mold</name>
    <name type="synonym">Cladosporium fulvum</name>
    <dbReference type="NCBI Taxonomy" id="5499"/>
    <lineage>
        <taxon>Eukaryota</taxon>
        <taxon>Fungi</taxon>
        <taxon>Dikarya</taxon>
        <taxon>Ascomycota</taxon>
        <taxon>Pezizomycotina</taxon>
        <taxon>Dothideomycetes</taxon>
        <taxon>Dothideomycetidae</taxon>
        <taxon>Mycosphaerellales</taxon>
        <taxon>Mycosphaerellaceae</taxon>
        <taxon>Fulvia</taxon>
    </lineage>
</organism>
<feature type="region of interest" description="Disordered" evidence="1">
    <location>
        <begin position="142"/>
        <end position="161"/>
    </location>
</feature>
<keyword evidence="4" id="KW-1185">Reference proteome</keyword>
<evidence type="ECO:0000256" key="1">
    <source>
        <dbReference type="SAM" id="MobiDB-lite"/>
    </source>
</evidence>
<proteinExistence type="predicted"/>
<reference evidence="3" key="1">
    <citation type="submission" date="2021-12" db="EMBL/GenBank/DDBJ databases">
        <authorList>
            <person name="Zaccaron A."/>
            <person name="Stergiopoulos I."/>
        </authorList>
    </citation>
    <scope>NUCLEOTIDE SEQUENCE</scope>
    <source>
        <strain evidence="3">Race5_Kim</strain>
    </source>
</reference>
<dbReference type="EMBL" id="CP090165">
    <property type="protein sequence ID" value="UJO15004.1"/>
    <property type="molecule type" value="Genomic_DNA"/>
</dbReference>
<feature type="compositionally biased region" description="Low complexity" evidence="1">
    <location>
        <begin position="146"/>
        <end position="161"/>
    </location>
</feature>
<dbReference type="Proteomes" id="UP000756132">
    <property type="component" value="Chromosome 3"/>
</dbReference>
<evidence type="ECO:0000313" key="4">
    <source>
        <dbReference type="Proteomes" id="UP000756132"/>
    </source>
</evidence>
<sequence length="413" mass="44567">MAILKELPGVTVTIVTGGRDLEEHTTADIMPTKRTFNCLVEASSDQIFKVQYRVRDPHVFEGSDLRFTVYVDGEETDGTLISKAEANSGTAARASRGLQVARDMMRRYKFTDVEIVGYASSSLPSATASMAPFGYRPGMLTPATNTSRGTTSASRSVVSATTHTPVSNMDELGTIKIEVTHVNRRRTEPFRVSGDHITNVDKKKKSARHSPVSHVISLCKPEKTRPVESVWVVDSIWGTPKPAATFVFHCRSSRLLHTMLKLNLSVIEEASEEPSYRGSDSVLVDNILGADALRGRGMHKTDQPGIPPNVLADRLQDLAISRLSEPLGTASVTSFSSSNGAARIFTPSSTTATNIGTYTPSSMTTTNVGIYTPAAQDDPDDSDSDIFSTPPETTRASSPAPTTPRQSTGLNES</sequence>
<feature type="domain" description="DUF7918" evidence="2">
    <location>
        <begin position="9"/>
        <end position="120"/>
    </location>
</feature>
<evidence type="ECO:0000313" key="3">
    <source>
        <dbReference type="EMBL" id="UJO15004.1"/>
    </source>
</evidence>